<dbReference type="OrthoDB" id="9811157at2"/>
<feature type="domain" description="Toprim" evidence="1">
    <location>
        <begin position="232"/>
        <end position="321"/>
    </location>
</feature>
<organism evidence="3">
    <name type="scientific">Chelativorans sp. (strain BNC1)</name>
    <dbReference type="NCBI Taxonomy" id="266779"/>
    <lineage>
        <taxon>Bacteria</taxon>
        <taxon>Pseudomonadati</taxon>
        <taxon>Pseudomonadota</taxon>
        <taxon>Alphaproteobacteria</taxon>
        <taxon>Hyphomicrobiales</taxon>
        <taxon>Phyllobacteriaceae</taxon>
        <taxon>Chelativorans</taxon>
    </lineage>
</organism>
<dbReference type="KEGG" id="mes:Meso_4224"/>
<dbReference type="InterPro" id="IPR006171">
    <property type="entry name" value="TOPRIM_dom"/>
</dbReference>
<sequence length="344" mass="37033">MQSASDLAARLAEHAEAVCRHYLPAGHLAGSYWIVGDLANSKGRSLYVHVKGDRVGRWRDAARPHDFGDLLDLIAGARGLTEFRPIAEEARRFLALPEPERLASRPPVESTAAPRRPEAARRLFAMGQPLRGTLADRYLMARGILCGSRERALRFHPGCYYRDLVTGQTRIFPALLAAVTAPDGNITGVHRTWLDPDGDGKAPVEDPRRAMGALLGNGVRFGLMPGMAVPVLAVGEGLETVLSLGMVMPDLPSIAASSANHLAALTLPPGCERVYIAADADAAGRHGIERLGCRAREAGLLVLALAPRLGDFNEDLRRLGPEQLAGWLRPQLLPADADRFLPPG</sequence>
<accession>Q11N08</accession>
<gene>
    <name evidence="3" type="ordered locus">Meso_4224</name>
</gene>
<dbReference type="Pfam" id="PF13362">
    <property type="entry name" value="Toprim_3"/>
    <property type="match status" value="1"/>
</dbReference>
<proteinExistence type="predicted"/>
<dbReference type="InterPro" id="IPR055570">
    <property type="entry name" value="DUF7146"/>
</dbReference>
<name>Q11N08_CHESB</name>
<dbReference type="EMBL" id="CP000389">
    <property type="protein sequence ID" value="ABG61200.1"/>
    <property type="molecule type" value="Genomic_DNA"/>
</dbReference>
<dbReference type="Pfam" id="PF23639">
    <property type="entry name" value="DUF7146"/>
    <property type="match status" value="1"/>
</dbReference>
<evidence type="ECO:0000313" key="3">
    <source>
        <dbReference type="EMBL" id="ABG61200.1"/>
    </source>
</evidence>
<dbReference type="CDD" id="cd01029">
    <property type="entry name" value="TOPRIM_primases"/>
    <property type="match status" value="1"/>
</dbReference>
<feature type="domain" description="DUF7146" evidence="2">
    <location>
        <begin position="115"/>
        <end position="221"/>
    </location>
</feature>
<geneLocation type="plasmid" evidence="3">
    <name>1</name>
</geneLocation>
<evidence type="ECO:0000259" key="2">
    <source>
        <dbReference type="Pfam" id="PF23639"/>
    </source>
</evidence>
<evidence type="ECO:0000259" key="1">
    <source>
        <dbReference type="Pfam" id="PF13362"/>
    </source>
</evidence>
<protein>
    <submittedName>
        <fullName evidence="3">Uncharacterized protein</fullName>
    </submittedName>
</protein>
<dbReference type="HOGENOM" id="CLU_803799_0_0_5"/>
<dbReference type="AlphaFoldDB" id="Q11N08"/>
<dbReference type="InterPro" id="IPR034154">
    <property type="entry name" value="TOPRIM_DnaG/twinkle"/>
</dbReference>
<reference evidence="3" key="1">
    <citation type="submission" date="2006-06" db="EMBL/GenBank/DDBJ databases">
        <title>Complete sequence of Plasmid 1 of Chelativorans sp. BNC1.</title>
        <authorList>
            <consortium name="US DOE Joint Genome Institute"/>
            <person name="Copeland A."/>
            <person name="Lucas S."/>
            <person name="Lapidus A."/>
            <person name="Barry K."/>
            <person name="Detter J.C."/>
            <person name="Glavina del Rio T."/>
            <person name="Hammon N."/>
            <person name="Israni S."/>
            <person name="Dalin E."/>
            <person name="Tice H."/>
            <person name="Pitluck S."/>
            <person name="Chertkov O."/>
            <person name="Brettin T."/>
            <person name="Bruce D."/>
            <person name="Han C."/>
            <person name="Tapia R."/>
            <person name="Gilna P."/>
            <person name="Schmutz J."/>
            <person name="Larimer F."/>
            <person name="Land M."/>
            <person name="Hauser L."/>
            <person name="Kyrpides N."/>
            <person name="Mikhailova N."/>
            <person name="Richardson P."/>
        </authorList>
    </citation>
    <scope>NUCLEOTIDE SEQUENCE</scope>
    <source>
        <strain evidence="3">BNC1</strain>
        <plasmid evidence="3">1</plasmid>
    </source>
</reference>
<keyword evidence="3" id="KW-0614">Plasmid</keyword>